<dbReference type="RefSeq" id="WP_049966614.1">
    <property type="nucleotide sequence ID" value="NZ_CP101873.1"/>
</dbReference>
<protein>
    <submittedName>
        <fullName evidence="2">Uncharacterized protein</fullName>
    </submittedName>
</protein>
<organism evidence="2 3">
    <name type="scientific">Natrinema thermotolerans</name>
    <dbReference type="NCBI Taxonomy" id="121872"/>
    <lineage>
        <taxon>Archaea</taxon>
        <taxon>Methanobacteriati</taxon>
        <taxon>Methanobacteriota</taxon>
        <taxon>Stenosarchaea group</taxon>
        <taxon>Halobacteria</taxon>
        <taxon>Halobacteriales</taxon>
        <taxon>Natrialbaceae</taxon>
        <taxon>Natrinema</taxon>
    </lineage>
</organism>
<dbReference type="AlphaFoldDB" id="A0AAF0T0S9"/>
<dbReference type="GeneID" id="39864441"/>
<name>A0AAF0T0S9_9EURY</name>
<dbReference type="EMBL" id="CP101873">
    <property type="protein sequence ID" value="WMT07350.1"/>
    <property type="molecule type" value="Genomic_DNA"/>
</dbReference>
<evidence type="ECO:0000313" key="2">
    <source>
        <dbReference type="EMBL" id="WMT07350.1"/>
    </source>
</evidence>
<evidence type="ECO:0000256" key="1">
    <source>
        <dbReference type="SAM" id="MobiDB-lite"/>
    </source>
</evidence>
<reference evidence="2 3" key="1">
    <citation type="submission" date="2022-07" db="EMBL/GenBank/DDBJ databases">
        <title>Two temperate virus in Haloterrigena jeotgali A29.</title>
        <authorList>
            <person name="Deng X."/>
        </authorList>
    </citation>
    <scope>NUCLEOTIDE SEQUENCE [LARGE SCALE GENOMIC DNA]</scope>
    <source>
        <strain evidence="2 3">A29</strain>
    </source>
</reference>
<dbReference type="Proteomes" id="UP001224926">
    <property type="component" value="Chromosome"/>
</dbReference>
<accession>A0AAF0T0S9</accession>
<evidence type="ECO:0000313" key="3">
    <source>
        <dbReference type="Proteomes" id="UP001224926"/>
    </source>
</evidence>
<proteinExistence type="predicted"/>
<dbReference type="GeneID" id="84215960"/>
<gene>
    <name evidence="2" type="ORF">NP511_18425</name>
</gene>
<keyword evidence="3" id="KW-1185">Reference proteome</keyword>
<sequence length="257" mass="28616">MASVELPSRAKPKALHTLCRHLHEVSGSEKIELYDQLDIDQRQVRSAINYGAKLGFLTVEDDYIQNTNRGSGISYSENIDEKPVQTAFQEAIEFYEPYRDTLLRIHAGNLVEKINGNPAIKQSTFKEKAEASTGDEHTDREINLLIKTAQASGIGEFVTGRKGFETRLEVSDQYGAFIEELTEEYPTPEPEETVEEESTEADADAGSVADSVSAEVDEMALKADGAGEKLKLKVEYDVTDRSETQIINLVQHIRSTE</sequence>
<feature type="region of interest" description="Disordered" evidence="1">
    <location>
        <begin position="184"/>
        <end position="206"/>
    </location>
</feature>
<feature type="compositionally biased region" description="Acidic residues" evidence="1">
    <location>
        <begin position="189"/>
        <end position="203"/>
    </location>
</feature>